<comment type="caution">
    <text evidence="3">The sequence shown here is derived from an EMBL/GenBank/DDBJ whole genome shotgun (WGS) entry which is preliminary data.</text>
</comment>
<dbReference type="InterPro" id="IPR032466">
    <property type="entry name" value="Metal_Hydrolase"/>
</dbReference>
<dbReference type="EMBL" id="DXBY01000322">
    <property type="protein sequence ID" value="HIZ37800.1"/>
    <property type="molecule type" value="Genomic_DNA"/>
</dbReference>
<dbReference type="Proteomes" id="UP000824037">
    <property type="component" value="Unassembled WGS sequence"/>
</dbReference>
<reference evidence="3" key="1">
    <citation type="journal article" date="2021" name="PeerJ">
        <title>Extensive microbial diversity within the chicken gut microbiome revealed by metagenomics and culture.</title>
        <authorList>
            <person name="Gilroy R."/>
            <person name="Ravi A."/>
            <person name="Getino M."/>
            <person name="Pursley I."/>
            <person name="Horton D.L."/>
            <person name="Alikhan N.F."/>
            <person name="Baker D."/>
            <person name="Gharbi K."/>
            <person name="Hall N."/>
            <person name="Watson M."/>
            <person name="Adriaenssens E.M."/>
            <person name="Foster-Nyarko E."/>
            <person name="Jarju S."/>
            <person name="Secka A."/>
            <person name="Antonio M."/>
            <person name="Oren A."/>
            <person name="Chaudhuri R.R."/>
            <person name="La Ragione R."/>
            <person name="Hildebrand F."/>
            <person name="Pallen M.J."/>
        </authorList>
    </citation>
    <scope>NUCLEOTIDE SEQUENCE</scope>
    <source>
        <strain evidence="3">ChiGjej4B4-7305</strain>
    </source>
</reference>
<dbReference type="PANTHER" id="PTHR43135">
    <property type="entry name" value="ALPHA-D-RIBOSE 1-METHYLPHOSPHONATE 5-TRIPHOSPHATE DIPHOSPHATASE"/>
    <property type="match status" value="1"/>
</dbReference>
<evidence type="ECO:0000313" key="4">
    <source>
        <dbReference type="Proteomes" id="UP000824037"/>
    </source>
</evidence>
<feature type="signal peptide" evidence="1">
    <location>
        <begin position="1"/>
        <end position="20"/>
    </location>
</feature>
<evidence type="ECO:0000256" key="1">
    <source>
        <dbReference type="SAM" id="SignalP"/>
    </source>
</evidence>
<reference evidence="3" key="2">
    <citation type="submission" date="2021-04" db="EMBL/GenBank/DDBJ databases">
        <authorList>
            <person name="Gilroy R."/>
        </authorList>
    </citation>
    <scope>NUCLEOTIDE SEQUENCE</scope>
    <source>
        <strain evidence="3">ChiGjej4B4-7305</strain>
    </source>
</reference>
<evidence type="ECO:0000259" key="2">
    <source>
        <dbReference type="Pfam" id="PF01979"/>
    </source>
</evidence>
<keyword evidence="1" id="KW-0732">Signal</keyword>
<organism evidence="3 4">
    <name type="scientific">Candidatus Ruania gallistercoris</name>
    <dbReference type="NCBI Taxonomy" id="2838746"/>
    <lineage>
        <taxon>Bacteria</taxon>
        <taxon>Bacillati</taxon>
        <taxon>Actinomycetota</taxon>
        <taxon>Actinomycetes</taxon>
        <taxon>Micrococcales</taxon>
        <taxon>Ruaniaceae</taxon>
        <taxon>Ruania</taxon>
    </lineage>
</organism>
<protein>
    <submittedName>
        <fullName evidence="3">Amidohydrolase family protein</fullName>
    </submittedName>
</protein>
<dbReference type="GO" id="GO:0016810">
    <property type="term" value="F:hydrolase activity, acting on carbon-nitrogen (but not peptide) bonds"/>
    <property type="evidence" value="ECO:0007669"/>
    <property type="project" value="InterPro"/>
</dbReference>
<proteinExistence type="predicted"/>
<dbReference type="InterPro" id="IPR006680">
    <property type="entry name" value="Amidohydro-rel"/>
</dbReference>
<accession>A0A9D2EI45</accession>
<dbReference type="InterPro" id="IPR011059">
    <property type="entry name" value="Metal-dep_hydrolase_composite"/>
</dbReference>
<sequence length="459" mass="48459">MTRRRLLWAGGILAAGAVTAAAGGVGAYYATRFPAGTAHQGWLAIRGATALTGENLEAVRDAIVLIQDGRVVEVASRLEIPDGAEILDAPGATVLPGLIEMHAHMLFPETEPGEEFGGGDWAGHIWDIARYMPEVRRDFLKHGVTAVRDLGGDLVWARELRSSIADGTLEGPRTFVAGPMVTTPGGHPLGTPGSMSGGVPEEVARTPRNAREAEQVIAELCDDEQPVDVIKVVHDGGAADMPLNAHEPEVLAALVQAAHDRGVPVTAHCGSPTELSQAVEAGLDGIEHLTLRDPSFDFGEMDTSAAMAWPEGLLDEMAARGVALDPTLLVELDYPEERSPERAELAERRFQRLREAHEAGVTIVAGSDAGMAIPGFGDGLIGEIITLGEAGLPNREILRSATSHAADALRSDQIGVLEPGRAADLLIVDGDPLSELRDVQEVMAVLRDGRVLDADVEPA</sequence>
<feature type="chain" id="PRO_5039301138" evidence="1">
    <location>
        <begin position="21"/>
        <end position="459"/>
    </location>
</feature>
<dbReference type="PANTHER" id="PTHR43135:SF3">
    <property type="entry name" value="ALPHA-D-RIBOSE 1-METHYLPHOSPHONATE 5-TRIPHOSPHATE DIPHOSPHATASE"/>
    <property type="match status" value="1"/>
</dbReference>
<dbReference type="Pfam" id="PF01979">
    <property type="entry name" value="Amidohydro_1"/>
    <property type="match status" value="1"/>
</dbReference>
<dbReference type="AlphaFoldDB" id="A0A9D2EI45"/>
<feature type="domain" description="Amidohydrolase-related" evidence="2">
    <location>
        <begin position="93"/>
        <end position="451"/>
    </location>
</feature>
<gene>
    <name evidence="3" type="ORF">H9815_18645</name>
</gene>
<name>A0A9D2EI45_9MICO</name>
<dbReference type="SUPFAM" id="SSF51556">
    <property type="entry name" value="Metallo-dependent hydrolases"/>
    <property type="match status" value="1"/>
</dbReference>
<dbReference type="InterPro" id="IPR051781">
    <property type="entry name" value="Metallo-dep_Hydrolase"/>
</dbReference>
<dbReference type="Gene3D" id="3.20.20.140">
    <property type="entry name" value="Metal-dependent hydrolases"/>
    <property type="match status" value="1"/>
</dbReference>
<dbReference type="Gene3D" id="2.30.40.10">
    <property type="entry name" value="Urease, subunit C, domain 1"/>
    <property type="match status" value="1"/>
</dbReference>
<dbReference type="SUPFAM" id="SSF51338">
    <property type="entry name" value="Composite domain of metallo-dependent hydrolases"/>
    <property type="match status" value="1"/>
</dbReference>
<evidence type="ECO:0000313" key="3">
    <source>
        <dbReference type="EMBL" id="HIZ37800.1"/>
    </source>
</evidence>